<dbReference type="EMBL" id="PP511792">
    <property type="protein sequence ID" value="XCD07570.1"/>
    <property type="molecule type" value="Genomic_DNA"/>
</dbReference>
<proteinExistence type="predicted"/>
<reference evidence="1" key="1">
    <citation type="submission" date="2024-03" db="EMBL/GenBank/DDBJ databases">
        <title>Diverse circular DNA viruses in blood, oral, and fecal samples of captive lemurs.</title>
        <authorList>
            <person name="Paietta E.N."/>
            <person name="Kraberger S."/>
            <person name="Lund M.C."/>
            <person name="Custer J.M."/>
            <person name="Vargas K.M."/>
            <person name="Ehmke E.E."/>
            <person name="Yoder A.D."/>
            <person name="Varsani A."/>
        </authorList>
    </citation>
    <scope>NUCLEOTIDE SEQUENCE</scope>
    <source>
        <strain evidence="1">Duke_28FS_2</strain>
    </source>
</reference>
<protein>
    <submittedName>
        <fullName evidence="1">Uncharacterized protein</fullName>
    </submittedName>
</protein>
<accession>A0AAU8B6X3</accession>
<organism evidence="1">
    <name type="scientific">Dulem virus 33</name>
    <dbReference type="NCBI Taxonomy" id="3145751"/>
    <lineage>
        <taxon>Viruses</taxon>
        <taxon>Duplodnaviria</taxon>
        <taxon>Heunggongvirae</taxon>
        <taxon>Uroviricota</taxon>
        <taxon>Caudoviricetes</taxon>
    </lineage>
</organism>
<name>A0AAU8B6X3_9CAUD</name>
<sequence length="29" mass="3584">MRYRRNCRNWLCRTYCRSIGRSYADIGGR</sequence>
<evidence type="ECO:0000313" key="1">
    <source>
        <dbReference type="EMBL" id="XCD07570.1"/>
    </source>
</evidence>